<proteinExistence type="predicted"/>
<feature type="transmembrane region" description="Helical" evidence="1">
    <location>
        <begin position="30"/>
        <end position="49"/>
    </location>
</feature>
<feature type="transmembrane region" description="Helical" evidence="1">
    <location>
        <begin position="105"/>
        <end position="121"/>
    </location>
</feature>
<evidence type="ECO:0000313" key="3">
    <source>
        <dbReference type="Proteomes" id="UP001328107"/>
    </source>
</evidence>
<accession>A0AAN5CHX3</accession>
<keyword evidence="1" id="KW-0812">Transmembrane</keyword>
<evidence type="ECO:0000313" key="2">
    <source>
        <dbReference type="EMBL" id="GMR44739.1"/>
    </source>
</evidence>
<keyword evidence="1" id="KW-0472">Membrane</keyword>
<evidence type="ECO:0008006" key="4">
    <source>
        <dbReference type="Google" id="ProtNLM"/>
    </source>
</evidence>
<keyword evidence="1" id="KW-1133">Transmembrane helix</keyword>
<sequence>MCCGIVSIIPSMLLLIAVVRSSLHTNCRSLMCMWIGFQLLVYATVWWLAASNMIYEQKYFKETFDANGHEALILKTYCPIWLATTCFELGISIERGLSIYNPSKYHGSAASYLLIFIYFIISV</sequence>
<dbReference type="AlphaFoldDB" id="A0AAN5CHX3"/>
<keyword evidence="3" id="KW-1185">Reference proteome</keyword>
<name>A0AAN5CHX3_9BILA</name>
<feature type="transmembrane region" description="Helical" evidence="1">
    <location>
        <begin position="6"/>
        <end position="23"/>
    </location>
</feature>
<comment type="caution">
    <text evidence="2">The sequence shown here is derived from an EMBL/GenBank/DDBJ whole genome shotgun (WGS) entry which is preliminary data.</text>
</comment>
<protein>
    <recommendedName>
        <fullName evidence="4">G protein-coupled receptor</fullName>
    </recommendedName>
</protein>
<organism evidence="2 3">
    <name type="scientific">Pristionchus mayeri</name>
    <dbReference type="NCBI Taxonomy" id="1317129"/>
    <lineage>
        <taxon>Eukaryota</taxon>
        <taxon>Metazoa</taxon>
        <taxon>Ecdysozoa</taxon>
        <taxon>Nematoda</taxon>
        <taxon>Chromadorea</taxon>
        <taxon>Rhabditida</taxon>
        <taxon>Rhabditina</taxon>
        <taxon>Diplogasteromorpha</taxon>
        <taxon>Diplogasteroidea</taxon>
        <taxon>Neodiplogasteridae</taxon>
        <taxon>Pristionchus</taxon>
    </lineage>
</organism>
<dbReference type="EMBL" id="BTRK01000004">
    <property type="protein sequence ID" value="GMR44739.1"/>
    <property type="molecule type" value="Genomic_DNA"/>
</dbReference>
<feature type="non-terminal residue" evidence="2">
    <location>
        <position position="123"/>
    </location>
</feature>
<reference evidence="3" key="1">
    <citation type="submission" date="2022-10" db="EMBL/GenBank/DDBJ databases">
        <title>Genome assembly of Pristionchus species.</title>
        <authorList>
            <person name="Yoshida K."/>
            <person name="Sommer R.J."/>
        </authorList>
    </citation>
    <scope>NUCLEOTIDE SEQUENCE [LARGE SCALE GENOMIC DNA]</scope>
    <source>
        <strain evidence="3">RS5460</strain>
    </source>
</reference>
<gene>
    <name evidence="2" type="ORF">PMAYCL1PPCAC_14934</name>
</gene>
<dbReference type="Proteomes" id="UP001328107">
    <property type="component" value="Unassembled WGS sequence"/>
</dbReference>
<evidence type="ECO:0000256" key="1">
    <source>
        <dbReference type="SAM" id="Phobius"/>
    </source>
</evidence>